<feature type="non-terminal residue" evidence="2">
    <location>
        <position position="1"/>
    </location>
</feature>
<feature type="compositionally biased region" description="Pro residues" evidence="1">
    <location>
        <begin position="48"/>
        <end position="63"/>
    </location>
</feature>
<dbReference type="Proteomes" id="UP001266305">
    <property type="component" value="Unassembled WGS sequence"/>
</dbReference>
<gene>
    <name evidence="2" type="ORF">P7K49_027964</name>
</gene>
<proteinExistence type="predicted"/>
<keyword evidence="3" id="KW-1185">Reference proteome</keyword>
<name>A0ABQ9UB00_SAGOE</name>
<reference evidence="2 3" key="1">
    <citation type="submission" date="2023-05" db="EMBL/GenBank/DDBJ databases">
        <title>B98-5 Cell Line De Novo Hybrid Assembly: An Optical Mapping Approach.</title>
        <authorList>
            <person name="Kananen K."/>
            <person name="Auerbach J.A."/>
            <person name="Kautto E."/>
            <person name="Blachly J.S."/>
        </authorList>
    </citation>
    <scope>NUCLEOTIDE SEQUENCE [LARGE SCALE GENOMIC DNA]</scope>
    <source>
        <strain evidence="2">B95-8</strain>
        <tissue evidence="2">Cell line</tissue>
    </source>
</reference>
<feature type="region of interest" description="Disordered" evidence="1">
    <location>
        <begin position="1"/>
        <end position="116"/>
    </location>
</feature>
<sequence length="116" mass="11950">ASSKQLLPPAKPPGLHGASTENPRAAAPSLRPSGNDPGSQRAHLPQCPWRPPQGPQETPPAPSVPTFLKVSLAPSSRPSGNAPGSQLVQRVPPSSECPSHPARGPQETICVSRGLP</sequence>
<evidence type="ECO:0000256" key="1">
    <source>
        <dbReference type="SAM" id="MobiDB-lite"/>
    </source>
</evidence>
<evidence type="ECO:0008006" key="4">
    <source>
        <dbReference type="Google" id="ProtNLM"/>
    </source>
</evidence>
<feature type="compositionally biased region" description="Polar residues" evidence="1">
    <location>
        <begin position="73"/>
        <end position="88"/>
    </location>
</feature>
<dbReference type="EMBL" id="JASSZA010000014">
    <property type="protein sequence ID" value="KAK2094226.1"/>
    <property type="molecule type" value="Genomic_DNA"/>
</dbReference>
<organism evidence="2 3">
    <name type="scientific">Saguinus oedipus</name>
    <name type="common">Cotton-top tamarin</name>
    <name type="synonym">Oedipomidas oedipus</name>
    <dbReference type="NCBI Taxonomy" id="9490"/>
    <lineage>
        <taxon>Eukaryota</taxon>
        <taxon>Metazoa</taxon>
        <taxon>Chordata</taxon>
        <taxon>Craniata</taxon>
        <taxon>Vertebrata</taxon>
        <taxon>Euteleostomi</taxon>
        <taxon>Mammalia</taxon>
        <taxon>Eutheria</taxon>
        <taxon>Euarchontoglires</taxon>
        <taxon>Primates</taxon>
        <taxon>Haplorrhini</taxon>
        <taxon>Platyrrhini</taxon>
        <taxon>Cebidae</taxon>
        <taxon>Callitrichinae</taxon>
        <taxon>Saguinus</taxon>
    </lineage>
</organism>
<evidence type="ECO:0000313" key="2">
    <source>
        <dbReference type="EMBL" id="KAK2094226.1"/>
    </source>
</evidence>
<feature type="non-terminal residue" evidence="2">
    <location>
        <position position="116"/>
    </location>
</feature>
<protein>
    <recommendedName>
        <fullName evidence="4">Ubinuclein 1</fullName>
    </recommendedName>
</protein>
<comment type="caution">
    <text evidence="2">The sequence shown here is derived from an EMBL/GenBank/DDBJ whole genome shotgun (WGS) entry which is preliminary data.</text>
</comment>
<accession>A0ABQ9UB00</accession>
<evidence type="ECO:0000313" key="3">
    <source>
        <dbReference type="Proteomes" id="UP001266305"/>
    </source>
</evidence>